<evidence type="ECO:0008006" key="4">
    <source>
        <dbReference type="Google" id="ProtNLM"/>
    </source>
</evidence>
<dbReference type="PANTHER" id="PTHR48228">
    <property type="entry name" value="SUCCINYL-COA--D-CITRAMALATE COA-TRANSFERASE"/>
    <property type="match status" value="1"/>
</dbReference>
<dbReference type="Gene3D" id="3.40.50.10540">
    <property type="entry name" value="Crotonobetainyl-coa:carnitine coa-transferase, domain 1"/>
    <property type="match status" value="1"/>
</dbReference>
<dbReference type="InParanoid" id="A0A286UCI4"/>
<dbReference type="Proteomes" id="UP000217199">
    <property type="component" value="Unassembled WGS sequence"/>
</dbReference>
<evidence type="ECO:0000313" key="2">
    <source>
        <dbReference type="EMBL" id="PAV17311.1"/>
    </source>
</evidence>
<evidence type="ECO:0000313" key="3">
    <source>
        <dbReference type="Proteomes" id="UP000217199"/>
    </source>
</evidence>
<sequence>MNSALIDARRLWVEAGLPEDYMKNLRLHEKPDPIVDTSFKLGSVAQTTVGLAALAASYLYYLRTGRTQTVSVNPRHAIIEFKSESYFLVNNKKPEGVLFDELAGLYRTKDGFVRIHTNFPHHKKGILDLLKCESTRASIQEALLQWNSQDFEDQVAANNLCATKSRTFDEWDKHPQALALDGKKLVEITKVGEAPKRGRINPLDPDSPLDGIRVLDLTRILAGPVAGRTIAGYGADVLHITSPNLPALPYLDMDTSRGKRNAQLDLTKSGDKETLEYLVTESDVFLQAYRPGGLAEKGFGVENLIRRKPGLVYASLNAYGWEGPWKDRRGFDSLVQNATGFGFAEALAFVNSPRDDMQLQPKPLPCQAIDHAAGYLLAFGIIASLCKTILEGGSWEVRVSLAGVAKWIRSLGQIDLQDIDKLSLSLPRDVFDEEIKKFSVELTPVLELDREKSIK</sequence>
<comment type="similarity">
    <text evidence="1">Belongs to the CoA-transferase III family.</text>
</comment>
<proteinExistence type="inferred from homology"/>
<dbReference type="SUPFAM" id="SSF89796">
    <property type="entry name" value="CoA-transferase family III (CaiB/BaiF)"/>
    <property type="match status" value="2"/>
</dbReference>
<keyword evidence="3" id="KW-1185">Reference proteome</keyword>
<reference evidence="2 3" key="1">
    <citation type="journal article" date="2017" name="Mol. Ecol.">
        <title>Comparative and population genomic landscape of Phellinus noxius: A hypervariable fungus causing root rot in trees.</title>
        <authorList>
            <person name="Chung C.L."/>
            <person name="Lee T.J."/>
            <person name="Akiba M."/>
            <person name="Lee H.H."/>
            <person name="Kuo T.H."/>
            <person name="Liu D."/>
            <person name="Ke H.M."/>
            <person name="Yokoi T."/>
            <person name="Roa M.B."/>
            <person name="Lu M.J."/>
            <person name="Chang Y.Y."/>
            <person name="Ann P.J."/>
            <person name="Tsai J.N."/>
            <person name="Chen C.Y."/>
            <person name="Tzean S.S."/>
            <person name="Ota Y."/>
            <person name="Hattori T."/>
            <person name="Sahashi N."/>
            <person name="Liou R.F."/>
            <person name="Kikuchi T."/>
            <person name="Tsai I.J."/>
        </authorList>
    </citation>
    <scope>NUCLEOTIDE SEQUENCE [LARGE SCALE GENOMIC DNA]</scope>
    <source>
        <strain evidence="2 3">FFPRI411160</strain>
    </source>
</reference>
<gene>
    <name evidence="2" type="ORF">PNOK_0737500</name>
</gene>
<dbReference type="Pfam" id="PF02515">
    <property type="entry name" value="CoA_transf_3"/>
    <property type="match status" value="1"/>
</dbReference>
<organism evidence="2 3">
    <name type="scientific">Pyrrhoderma noxium</name>
    <dbReference type="NCBI Taxonomy" id="2282107"/>
    <lineage>
        <taxon>Eukaryota</taxon>
        <taxon>Fungi</taxon>
        <taxon>Dikarya</taxon>
        <taxon>Basidiomycota</taxon>
        <taxon>Agaricomycotina</taxon>
        <taxon>Agaricomycetes</taxon>
        <taxon>Hymenochaetales</taxon>
        <taxon>Hymenochaetaceae</taxon>
        <taxon>Pyrrhoderma</taxon>
    </lineage>
</organism>
<evidence type="ECO:0000256" key="1">
    <source>
        <dbReference type="ARBA" id="ARBA00008383"/>
    </source>
</evidence>
<protein>
    <recommendedName>
        <fullName evidence="4">CoA-transferase family III</fullName>
    </recommendedName>
</protein>
<dbReference type="InterPro" id="IPR023606">
    <property type="entry name" value="CoA-Trfase_III_dom_1_sf"/>
</dbReference>
<dbReference type="STRING" id="2282107.A0A286UCI4"/>
<dbReference type="OrthoDB" id="2308815at2759"/>
<dbReference type="InterPro" id="IPR050509">
    <property type="entry name" value="CoA-transferase_III"/>
</dbReference>
<comment type="caution">
    <text evidence="2">The sequence shown here is derived from an EMBL/GenBank/DDBJ whole genome shotgun (WGS) entry which is preliminary data.</text>
</comment>
<dbReference type="EMBL" id="NBII01000007">
    <property type="protein sequence ID" value="PAV17311.1"/>
    <property type="molecule type" value="Genomic_DNA"/>
</dbReference>
<dbReference type="InterPro" id="IPR003673">
    <property type="entry name" value="CoA-Trfase_fam_III"/>
</dbReference>
<dbReference type="PANTHER" id="PTHR48228:SF4">
    <property type="entry name" value="BLR3030 PROTEIN"/>
    <property type="match status" value="1"/>
</dbReference>
<dbReference type="AlphaFoldDB" id="A0A286UCI4"/>
<name>A0A286UCI4_9AGAM</name>
<dbReference type="GO" id="GO:0003824">
    <property type="term" value="F:catalytic activity"/>
    <property type="evidence" value="ECO:0007669"/>
    <property type="project" value="InterPro"/>
</dbReference>
<accession>A0A286UCI4</accession>